<evidence type="ECO:0000313" key="2">
    <source>
        <dbReference type="EMBL" id="MCJ2543736.1"/>
    </source>
</evidence>
<dbReference type="Gene3D" id="2.30.110.10">
    <property type="entry name" value="Electron Transport, Fmn-binding Protein, Chain A"/>
    <property type="match status" value="1"/>
</dbReference>
<feature type="domain" description="Pyridoxamine 5'-phosphate oxidase Alr4036 family FMN-binding" evidence="1">
    <location>
        <begin position="12"/>
        <end position="104"/>
    </location>
</feature>
<name>A0ABT0CD79_THEVL</name>
<evidence type="ECO:0000313" key="3">
    <source>
        <dbReference type="Proteomes" id="UP000830835"/>
    </source>
</evidence>
<dbReference type="SUPFAM" id="SSF50475">
    <property type="entry name" value="FMN-binding split barrel"/>
    <property type="match status" value="1"/>
</dbReference>
<protein>
    <submittedName>
        <fullName evidence="2">Pyridoxamine 5'-phosphate oxidase family protein</fullName>
    </submittedName>
</protein>
<evidence type="ECO:0000259" key="1">
    <source>
        <dbReference type="Pfam" id="PF12766"/>
    </source>
</evidence>
<keyword evidence="3" id="KW-1185">Reference proteome</keyword>
<dbReference type="Pfam" id="PF12766">
    <property type="entry name" value="Pyridox_oxase_2"/>
    <property type="match status" value="1"/>
</dbReference>
<reference evidence="2" key="1">
    <citation type="submission" date="2021-02" db="EMBL/GenBank/DDBJ databases">
        <title>The CRISPR/cas machinery reduction and long-range gene transfer in the hot spring cyanobacterium Synechococcus.</title>
        <authorList>
            <person name="Dvorak P."/>
            <person name="Jahodarova E."/>
            <person name="Hasler P."/>
            <person name="Poulickova A."/>
        </authorList>
    </citation>
    <scope>NUCLEOTIDE SEQUENCE</scope>
    <source>
        <strain evidence="2">Rupite</strain>
    </source>
</reference>
<dbReference type="Proteomes" id="UP000830835">
    <property type="component" value="Unassembled WGS sequence"/>
</dbReference>
<dbReference type="InterPro" id="IPR024624">
    <property type="entry name" value="Pyridox_Oxase_Alr4036_FMN-bd"/>
</dbReference>
<dbReference type="InterPro" id="IPR012349">
    <property type="entry name" value="Split_barrel_FMN-bd"/>
</dbReference>
<dbReference type="InterPro" id="IPR024015">
    <property type="entry name" value="Pyridox_Oxase_FMN-dep_Alr4036"/>
</dbReference>
<organism evidence="2 3">
    <name type="scientific">Thermostichus vulcanus str. 'Rupite'</name>
    <dbReference type="NCBI Taxonomy" id="2813851"/>
    <lineage>
        <taxon>Bacteria</taxon>
        <taxon>Bacillati</taxon>
        <taxon>Cyanobacteriota</taxon>
        <taxon>Cyanophyceae</taxon>
        <taxon>Thermostichales</taxon>
        <taxon>Thermostichaceae</taxon>
        <taxon>Thermostichus</taxon>
    </lineage>
</organism>
<accession>A0ABT0CD79</accession>
<dbReference type="PANTHER" id="PTHR28243:SF1">
    <property type="entry name" value="PYRIDOXAMINE 5'-PHOSPHATE OXIDASE ALR4036 FAMILY FMN-BINDING DOMAIN-CONTAINING PROTEIN"/>
    <property type="match status" value="1"/>
</dbReference>
<comment type="caution">
    <text evidence="2">The sequence shown here is derived from an EMBL/GenBank/DDBJ whole genome shotgun (WGS) entry which is preliminary data.</text>
</comment>
<gene>
    <name evidence="2" type="ORF">JX360_12610</name>
</gene>
<dbReference type="NCBIfam" id="TIGR04026">
    <property type="entry name" value="PPOX_FMN_cyano"/>
    <property type="match status" value="1"/>
</dbReference>
<dbReference type="PANTHER" id="PTHR28243">
    <property type="entry name" value="AGL049CP"/>
    <property type="match status" value="1"/>
</dbReference>
<proteinExistence type="predicted"/>
<dbReference type="EMBL" id="JAFIRA010000035">
    <property type="protein sequence ID" value="MCJ2543736.1"/>
    <property type="molecule type" value="Genomic_DNA"/>
</dbReference>
<sequence>MEDWKDNPVVTPSWRALLQAALHRNRSDPSVRYIQLATVDPEGHPRNRTVVFRGFLGNTERIQMAVDSRSEKILHIAHRPQAQICWYFSKTREQFRIAGTLQAIAADHPDPQALNQRLQLWQQISEKGRLLWFWPEPKAHLAPPEAFVQELLPEKVTVPPDTFVALLLEPTEVDHLQLKGDPIYPQLRTIYERWETGWQQRKVNP</sequence>